<dbReference type="Gene3D" id="1.10.287.1490">
    <property type="match status" value="1"/>
</dbReference>
<evidence type="ECO:0000256" key="2">
    <source>
        <dbReference type="SAM" id="MobiDB-lite"/>
    </source>
</evidence>
<feature type="region of interest" description="Disordered" evidence="2">
    <location>
        <begin position="871"/>
        <end position="1130"/>
    </location>
</feature>
<feature type="coiled-coil region" evidence="1">
    <location>
        <begin position="611"/>
        <end position="638"/>
    </location>
</feature>
<name>A0A6A4CUB1_9STRA</name>
<feature type="coiled-coil region" evidence="1">
    <location>
        <begin position="419"/>
        <end position="495"/>
    </location>
</feature>
<feature type="region of interest" description="Disordered" evidence="2">
    <location>
        <begin position="216"/>
        <end position="246"/>
    </location>
</feature>
<organism evidence="3 4">
    <name type="scientific">Phytophthora rubi</name>
    <dbReference type="NCBI Taxonomy" id="129364"/>
    <lineage>
        <taxon>Eukaryota</taxon>
        <taxon>Sar</taxon>
        <taxon>Stramenopiles</taxon>
        <taxon>Oomycota</taxon>
        <taxon>Peronosporomycetes</taxon>
        <taxon>Peronosporales</taxon>
        <taxon>Peronosporaceae</taxon>
        <taxon>Phytophthora</taxon>
    </lineage>
</organism>
<reference evidence="3 4" key="1">
    <citation type="submission" date="2018-08" db="EMBL/GenBank/DDBJ databases">
        <title>Genomic investigation of the strawberry pathogen Phytophthora fragariae indicates pathogenicity is determined by transcriptional variation in three key races.</title>
        <authorList>
            <person name="Adams T.M."/>
            <person name="Armitage A.D."/>
            <person name="Sobczyk M.K."/>
            <person name="Bates H.J."/>
            <person name="Dunwell J.M."/>
            <person name="Nellist C.F."/>
            <person name="Harrison R.J."/>
        </authorList>
    </citation>
    <scope>NUCLEOTIDE SEQUENCE [LARGE SCALE GENOMIC DNA]</scope>
    <source>
        <strain evidence="3 4">SCRP333</strain>
    </source>
</reference>
<feature type="coiled-coil region" evidence="1">
    <location>
        <begin position="359"/>
        <end position="386"/>
    </location>
</feature>
<feature type="compositionally biased region" description="Low complexity" evidence="2">
    <location>
        <begin position="1100"/>
        <end position="1130"/>
    </location>
</feature>
<accession>A0A6A4CUB1</accession>
<feature type="compositionally biased region" description="Low complexity" evidence="2">
    <location>
        <begin position="968"/>
        <end position="991"/>
    </location>
</feature>
<gene>
    <name evidence="3" type="ORF">PR003_g23749</name>
</gene>
<feature type="compositionally biased region" description="Low complexity" evidence="2">
    <location>
        <begin position="928"/>
        <end position="955"/>
    </location>
</feature>
<keyword evidence="4" id="KW-1185">Reference proteome</keyword>
<dbReference type="Proteomes" id="UP000434957">
    <property type="component" value="Unassembled WGS sequence"/>
</dbReference>
<feature type="compositionally biased region" description="Pro residues" evidence="2">
    <location>
        <begin position="1026"/>
        <end position="1038"/>
    </location>
</feature>
<feature type="region of interest" description="Disordered" evidence="2">
    <location>
        <begin position="82"/>
        <end position="101"/>
    </location>
</feature>
<feature type="compositionally biased region" description="Low complexity" evidence="2">
    <location>
        <begin position="1081"/>
        <end position="1090"/>
    </location>
</feature>
<feature type="compositionally biased region" description="Low complexity" evidence="2">
    <location>
        <begin position="871"/>
        <end position="921"/>
    </location>
</feature>
<feature type="compositionally biased region" description="Basic residues" evidence="2">
    <location>
        <begin position="1044"/>
        <end position="1056"/>
    </location>
</feature>
<protein>
    <submittedName>
        <fullName evidence="3">Uncharacterized protein</fullName>
    </submittedName>
</protein>
<evidence type="ECO:0000256" key="1">
    <source>
        <dbReference type="SAM" id="Coils"/>
    </source>
</evidence>
<dbReference type="EMBL" id="QXFT01002553">
    <property type="protein sequence ID" value="KAE9296474.1"/>
    <property type="molecule type" value="Genomic_DNA"/>
</dbReference>
<feature type="compositionally biased region" description="Low complexity" evidence="2">
    <location>
        <begin position="1057"/>
        <end position="1072"/>
    </location>
</feature>
<keyword evidence="1" id="KW-0175">Coiled coil</keyword>
<proteinExistence type="predicted"/>
<evidence type="ECO:0000313" key="4">
    <source>
        <dbReference type="Proteomes" id="UP000434957"/>
    </source>
</evidence>
<feature type="coiled-coil region" evidence="1">
    <location>
        <begin position="541"/>
        <end position="575"/>
    </location>
</feature>
<sequence length="1387" mass="150770">MLNHRYRDQPRLLRMVPTSKQLENRKAFLARSSANGWDISNHVTFTAWVSNRMCTSRSQFLAVEDAADRGVDEMLVLDAFSFDGPEEGEGTRQGESSGTSSLRILKNDGENLCPERVAQFCEGPVPPEMMAKAEVLVETERNYRLVHKGRGRHKRLEAVLFNVSKHILGGQGLARFAETGVWVDSSDDYASHWILAPCPTVHHPCRISRRAVAPIKPRRVSSAASKSITHVRRHPSRRLLPPAPGAPTSSAGYYTTFIPLPRTRTPQVGVSSQNLPRAFGFVLTPSRLLPRGLSRSALSFMARRHDVDADDIDLVEGELDTNDLEAAGCVVCALGARRPRLPIAPQVQLPASGAHVHSVTALVADAHTLQRENQELRAQYELVSAHNAGLAAHASVLHDRNLAILHRAREGYRAGMIRLEQVLLTRERVERDYADLEGRVADFRARAERTEAAETLLRVERDSSTEQYRDLQAQVQAAQDQVADYAAQLMRASATPPSSSVPLARLFATQGERDDARAERDDLRVGLAATQATLSPVQARADAAEAERDRVRQLVATAEQQRDDALAERDRVTRVLVVAEQERDRALDMRDQARQISTALRRERDAAVTERAQDRQDVAALEQRRDAAVAERDQARLALTAQRQERALVAEELRVTRTSLSQSRAESEAAQNLNIPLQDDLRRANALLVAHAEELRRGATRIHELEESVATATTLRVAAESEMARAQAGELGAASRAAQYRAGWMSVRRSSQRRREDDGAQVCRLNARVVELEGERDLAIRERDERAVPWRRMLRDARQGRELAQRVHDELADRLAGVVMGAGGHIDTAGLISRLEATFTAEIDAAIPLPPAVPASAAVPAISAVSTPAASVPAPAASGSGTRTGSLAATTGSTIGTSSSAGPSGSHSAPTSSPTSYPSVSQRPRSGAPSHSGSQSRPSGPSGAAPAPSSSSSPFRRSRRPSTVADTAASSRAAAQASSAAKLSAAAAAAARAREDAALFGSESSDSDDQARRARSKRPRLHGPGPRSPSPARQPPRSPSRSHTPPRPRSGSHSRSRSASLASTRSAGSARSVHSAQPARSSPRGPMAASGGSGPGPGNSGDSSGDDSSTPSSSRASSSSTASSGSAGSSPAVSFFGPVIPPAGTPSGWRQPRYAPWPKRVRRLRLHLITVQELRTLFLPPPGWIIPRRAPPEPANWNRALVTPANVEALYATRPWRYLAQAAEAHLFASGDAAFRPFSRRLQRHIEHWAQAYWESTHELHVQGATWKRWRTARNSRRSHAGNHLNSLLQLAVGLFQQGLADMDLLLDPMLLYLPPAHTSIGRWYPGLQHATLQAALDDIDAQEPWRRFYRTPLTVAEMDAHVRCRVTRDHPAFHVPRLADKFVQQV</sequence>
<evidence type="ECO:0000313" key="3">
    <source>
        <dbReference type="EMBL" id="KAE9296474.1"/>
    </source>
</evidence>
<comment type="caution">
    <text evidence="3">The sequence shown here is derived from an EMBL/GenBank/DDBJ whole genome shotgun (WGS) entry which is preliminary data.</text>
</comment>